<dbReference type="EMBL" id="JACGCM010002813">
    <property type="protein sequence ID" value="KAF6135069.1"/>
    <property type="molecule type" value="Genomic_DNA"/>
</dbReference>
<evidence type="ECO:0000313" key="3">
    <source>
        <dbReference type="Proteomes" id="UP000541444"/>
    </source>
</evidence>
<dbReference type="PANTHER" id="PTHR31722:SF2">
    <property type="entry name" value="DNA CROSS-LINK REPAIR 1 PROTEIN-LIKE"/>
    <property type="match status" value="1"/>
</dbReference>
<dbReference type="Proteomes" id="UP000541444">
    <property type="component" value="Unassembled WGS sequence"/>
</dbReference>
<organism evidence="2 3">
    <name type="scientific">Kingdonia uniflora</name>
    <dbReference type="NCBI Taxonomy" id="39325"/>
    <lineage>
        <taxon>Eukaryota</taxon>
        <taxon>Viridiplantae</taxon>
        <taxon>Streptophyta</taxon>
        <taxon>Embryophyta</taxon>
        <taxon>Tracheophyta</taxon>
        <taxon>Spermatophyta</taxon>
        <taxon>Magnoliopsida</taxon>
        <taxon>Ranunculales</taxon>
        <taxon>Circaeasteraceae</taxon>
        <taxon>Kingdonia</taxon>
    </lineage>
</organism>
<comment type="caution">
    <text evidence="2">The sequence shown here is derived from an EMBL/GenBank/DDBJ whole genome shotgun (WGS) entry which is preliminary data.</text>
</comment>
<evidence type="ECO:0000256" key="1">
    <source>
        <dbReference type="SAM" id="MobiDB-lite"/>
    </source>
</evidence>
<feature type="region of interest" description="Disordered" evidence="1">
    <location>
        <begin position="83"/>
        <end position="109"/>
    </location>
</feature>
<dbReference type="PANTHER" id="PTHR31722">
    <property type="entry name" value="OS06G0675200 PROTEIN"/>
    <property type="match status" value="1"/>
</dbReference>
<proteinExistence type="predicted"/>
<gene>
    <name evidence="2" type="ORF">GIB67_040380</name>
</gene>
<evidence type="ECO:0000313" key="2">
    <source>
        <dbReference type="EMBL" id="KAF6135069.1"/>
    </source>
</evidence>
<name>A0A7J7KXF4_9MAGN</name>
<dbReference type="OrthoDB" id="1920857at2759"/>
<dbReference type="AlphaFoldDB" id="A0A7J7KXF4"/>
<protein>
    <submittedName>
        <fullName evidence="2">Uncharacterized protein</fullName>
    </submittedName>
</protein>
<accession>A0A7J7KXF4</accession>
<keyword evidence="3" id="KW-1185">Reference proteome</keyword>
<sequence length="144" mass="16509">MEPASSPRISFSVDFFKDDKEFISISPNYVKIQTALEKPSNVADFEFSFSGSNTMLPADELFYEGKLLPFWQIQHSAKLNKVRPKPKLEETQQQPQQKKAITRDDQAEESSRLVTMLEDCMIMFNYRETNGAADNLARMHPGLL</sequence>
<reference evidence="2 3" key="1">
    <citation type="journal article" date="2020" name="IScience">
        <title>Genome Sequencing of the Endangered Kingdonia uniflora (Circaeasteraceae, Ranunculales) Reveals Potential Mechanisms of Evolutionary Specialization.</title>
        <authorList>
            <person name="Sun Y."/>
            <person name="Deng T."/>
            <person name="Zhang A."/>
            <person name="Moore M.J."/>
            <person name="Landis J.B."/>
            <person name="Lin N."/>
            <person name="Zhang H."/>
            <person name="Zhang X."/>
            <person name="Huang J."/>
            <person name="Zhang X."/>
            <person name="Sun H."/>
            <person name="Wang H."/>
        </authorList>
    </citation>
    <scope>NUCLEOTIDE SEQUENCE [LARGE SCALE GENOMIC DNA]</scope>
    <source>
        <strain evidence="2">TB1705</strain>
        <tissue evidence="2">Leaf</tissue>
    </source>
</reference>